<keyword evidence="4" id="KW-1185">Reference proteome</keyword>
<dbReference type="InterPro" id="IPR000182">
    <property type="entry name" value="GNAT_dom"/>
</dbReference>
<dbReference type="InterPro" id="IPR035930">
    <property type="entry name" value="FomD-like_sf"/>
</dbReference>
<dbReference type="PANTHER" id="PTHR39159:SF1">
    <property type="entry name" value="UPF0374 PROTEIN YGAC"/>
    <property type="match status" value="1"/>
</dbReference>
<dbReference type="Pfam" id="PF04167">
    <property type="entry name" value="DUF402"/>
    <property type="match status" value="1"/>
</dbReference>
<dbReference type="PROSITE" id="PS51186">
    <property type="entry name" value="GNAT"/>
    <property type="match status" value="1"/>
</dbReference>
<dbReference type="GO" id="GO:0016787">
    <property type="term" value="F:hydrolase activity"/>
    <property type="evidence" value="ECO:0007669"/>
    <property type="project" value="UniProtKB-KW"/>
</dbReference>
<dbReference type="InterPro" id="IPR007295">
    <property type="entry name" value="DUF402"/>
</dbReference>
<dbReference type="Proteomes" id="UP000650466">
    <property type="component" value="Unassembled WGS sequence"/>
</dbReference>
<evidence type="ECO:0000256" key="1">
    <source>
        <dbReference type="ARBA" id="ARBA00022801"/>
    </source>
</evidence>
<dbReference type="Pfam" id="PF00583">
    <property type="entry name" value="Acetyltransf_1"/>
    <property type="match status" value="1"/>
</dbReference>
<sequence>MDDKITIQALKYGDHLHYEWTTRLLEKNETHIFVLGEYGRKLNHYTKQKIFTVDNWTIEFFSFDLWFTVSADVVNGKINQYYCNINEPAKINGNTVSFVDLDLDLIQRNGEWKVIDEDEFEINSHRYNYPEELIMRSKKELNILQDRIKNNKFPFDGSMERFIESIPWKMLVSKIVNPEEINKAKLLLYRELFEPLGMSQDTQDHLKTTGMEHYFVCILNGLIIGVMVLVVDDKKVELHHAAVSKEYRGQGVGKKLWREVYRYSMSEGIRNIELYSRDTAINFWKTIGFREANAEWLEVDSFVKHNIRHKKMEISI</sequence>
<keyword evidence="1" id="KW-0378">Hydrolase</keyword>
<accession>A0A926KVA0</accession>
<reference evidence="3" key="1">
    <citation type="submission" date="2020-09" db="EMBL/GenBank/DDBJ databases">
        <title>Draft Genome Sequence of Paenibacillus sp. WST5.</title>
        <authorList>
            <person name="Bao Z."/>
        </authorList>
    </citation>
    <scope>NUCLEOTIDE SEQUENCE</scope>
    <source>
        <strain evidence="3">WST5</strain>
    </source>
</reference>
<dbReference type="SUPFAM" id="SSF159234">
    <property type="entry name" value="FomD-like"/>
    <property type="match status" value="1"/>
</dbReference>
<dbReference type="AlphaFoldDB" id="A0A926KVA0"/>
<dbReference type="RefSeq" id="WP_188176627.1">
    <property type="nucleotide sequence ID" value="NZ_JACVVD010000008.1"/>
</dbReference>
<organism evidence="3 4">
    <name type="scientific">Paenibacillus sedimenti</name>
    <dbReference type="NCBI Taxonomy" id="2770274"/>
    <lineage>
        <taxon>Bacteria</taxon>
        <taxon>Bacillati</taxon>
        <taxon>Bacillota</taxon>
        <taxon>Bacilli</taxon>
        <taxon>Bacillales</taxon>
        <taxon>Paenibacillaceae</taxon>
        <taxon>Paenibacillus</taxon>
    </lineage>
</organism>
<dbReference type="EMBL" id="JACVVD010000008">
    <property type="protein sequence ID" value="MBD0382853.1"/>
    <property type="molecule type" value="Genomic_DNA"/>
</dbReference>
<dbReference type="InterPro" id="IPR050212">
    <property type="entry name" value="Ntdp-like"/>
</dbReference>
<evidence type="ECO:0000313" key="4">
    <source>
        <dbReference type="Proteomes" id="UP000650466"/>
    </source>
</evidence>
<dbReference type="PANTHER" id="PTHR39159">
    <property type="match status" value="1"/>
</dbReference>
<dbReference type="CDD" id="cd04301">
    <property type="entry name" value="NAT_SF"/>
    <property type="match status" value="1"/>
</dbReference>
<name>A0A926KVA0_9BACL</name>
<dbReference type="GO" id="GO:0016747">
    <property type="term" value="F:acyltransferase activity, transferring groups other than amino-acyl groups"/>
    <property type="evidence" value="ECO:0007669"/>
    <property type="project" value="InterPro"/>
</dbReference>
<dbReference type="Gene3D" id="2.40.380.10">
    <property type="entry name" value="FomD-like"/>
    <property type="match status" value="1"/>
</dbReference>
<dbReference type="InterPro" id="IPR016181">
    <property type="entry name" value="Acyl_CoA_acyltransferase"/>
</dbReference>
<dbReference type="SUPFAM" id="SSF55729">
    <property type="entry name" value="Acyl-CoA N-acyltransferases (Nat)"/>
    <property type="match status" value="1"/>
</dbReference>
<feature type="domain" description="N-acetyltransferase" evidence="2">
    <location>
        <begin position="173"/>
        <end position="316"/>
    </location>
</feature>
<protein>
    <submittedName>
        <fullName evidence="3">GNAT family N-acetyltransferase</fullName>
    </submittedName>
</protein>
<comment type="caution">
    <text evidence="3">The sequence shown here is derived from an EMBL/GenBank/DDBJ whole genome shotgun (WGS) entry which is preliminary data.</text>
</comment>
<evidence type="ECO:0000259" key="2">
    <source>
        <dbReference type="PROSITE" id="PS51186"/>
    </source>
</evidence>
<proteinExistence type="predicted"/>
<gene>
    <name evidence="3" type="ORF">ICC18_22295</name>
</gene>
<evidence type="ECO:0000313" key="3">
    <source>
        <dbReference type="EMBL" id="MBD0382853.1"/>
    </source>
</evidence>
<dbReference type="Gene3D" id="3.40.630.30">
    <property type="match status" value="1"/>
</dbReference>